<name>Q22VX1_TETTS</name>
<feature type="transmembrane region" description="Helical" evidence="2">
    <location>
        <begin position="233"/>
        <end position="252"/>
    </location>
</feature>
<accession>Q22VX1</accession>
<dbReference type="AlphaFoldDB" id="Q22VX1"/>
<reference evidence="4" key="1">
    <citation type="journal article" date="2006" name="PLoS Biol.">
        <title>Macronuclear genome sequence of the ciliate Tetrahymena thermophila, a model eukaryote.</title>
        <authorList>
            <person name="Eisen J.A."/>
            <person name="Coyne R.S."/>
            <person name="Wu M."/>
            <person name="Wu D."/>
            <person name="Thiagarajan M."/>
            <person name="Wortman J.R."/>
            <person name="Badger J.H."/>
            <person name="Ren Q."/>
            <person name="Amedeo P."/>
            <person name="Jones K.M."/>
            <person name="Tallon L.J."/>
            <person name="Delcher A.L."/>
            <person name="Salzberg S.L."/>
            <person name="Silva J.C."/>
            <person name="Haas B.J."/>
            <person name="Majoros W.H."/>
            <person name="Farzad M."/>
            <person name="Carlton J.M."/>
            <person name="Smith R.K. Jr."/>
            <person name="Garg J."/>
            <person name="Pearlman R.E."/>
            <person name="Karrer K.M."/>
            <person name="Sun L."/>
            <person name="Manning G."/>
            <person name="Elde N.C."/>
            <person name="Turkewitz A.P."/>
            <person name="Asai D.J."/>
            <person name="Wilkes D.E."/>
            <person name="Wang Y."/>
            <person name="Cai H."/>
            <person name="Collins K."/>
            <person name="Stewart B.A."/>
            <person name="Lee S.R."/>
            <person name="Wilamowska K."/>
            <person name="Weinberg Z."/>
            <person name="Ruzzo W.L."/>
            <person name="Wloga D."/>
            <person name="Gaertig J."/>
            <person name="Frankel J."/>
            <person name="Tsao C.-C."/>
            <person name="Gorovsky M.A."/>
            <person name="Keeling P.J."/>
            <person name="Waller R.F."/>
            <person name="Patron N.J."/>
            <person name="Cherry J.M."/>
            <person name="Stover N.A."/>
            <person name="Krieger C.J."/>
            <person name="del Toro C."/>
            <person name="Ryder H.F."/>
            <person name="Williamson S.C."/>
            <person name="Barbeau R.A."/>
            <person name="Hamilton E.P."/>
            <person name="Orias E."/>
        </authorList>
    </citation>
    <scope>NUCLEOTIDE SEQUENCE [LARGE SCALE GENOMIC DNA]</scope>
    <source>
        <strain evidence="4">SB210</strain>
    </source>
</reference>
<dbReference type="KEGG" id="tet:TTHERM_00161630"/>
<dbReference type="GeneID" id="7841803"/>
<evidence type="ECO:0000256" key="2">
    <source>
        <dbReference type="SAM" id="Phobius"/>
    </source>
</evidence>
<dbReference type="Proteomes" id="UP000009168">
    <property type="component" value="Unassembled WGS sequence"/>
</dbReference>
<sequence>MSTIKYIKGFCIGRQTDCKILFQISRVPSENTEQNEKEISQHIQNYLKNDEEQKSYEINKTHQIVANEGVYCTLIDDKKIVYTTLVNEIYPFDQAQLMLNNIKKELKNMPNYEKQSDKTIQNFAKGFIVQIIDKFDSEQIVQDAIKIFSHKQIEIEDIHAQIEQNLKQINTDHSNPSNFSTADQKLSPELEKLRQQQESNKEDQKAKTKEQNQQENQQLQQKQLKNAVAVRNLKIKIIVAIVIISIVLYAVIPLF</sequence>
<dbReference type="HOGENOM" id="CLU_845922_0_0_1"/>
<protein>
    <submittedName>
        <fullName evidence="3">Transmembrane protein, putative</fullName>
    </submittedName>
</protein>
<organism evidence="3 4">
    <name type="scientific">Tetrahymena thermophila (strain SB210)</name>
    <dbReference type="NCBI Taxonomy" id="312017"/>
    <lineage>
        <taxon>Eukaryota</taxon>
        <taxon>Sar</taxon>
        <taxon>Alveolata</taxon>
        <taxon>Ciliophora</taxon>
        <taxon>Intramacronucleata</taxon>
        <taxon>Oligohymenophorea</taxon>
        <taxon>Hymenostomatida</taxon>
        <taxon>Tetrahymenina</taxon>
        <taxon>Tetrahymenidae</taxon>
        <taxon>Tetrahymena</taxon>
    </lineage>
</organism>
<keyword evidence="2 3" id="KW-0812">Transmembrane</keyword>
<keyword evidence="2" id="KW-0472">Membrane</keyword>
<evidence type="ECO:0000256" key="1">
    <source>
        <dbReference type="SAM" id="MobiDB-lite"/>
    </source>
</evidence>
<dbReference type="RefSeq" id="XP_001009891.2">
    <property type="nucleotide sequence ID" value="XM_001009891.2"/>
</dbReference>
<evidence type="ECO:0000313" key="4">
    <source>
        <dbReference type="Proteomes" id="UP000009168"/>
    </source>
</evidence>
<dbReference type="Gene3D" id="3.30.450.50">
    <property type="entry name" value="Longin domain"/>
    <property type="match status" value="1"/>
</dbReference>
<keyword evidence="4" id="KW-1185">Reference proteome</keyword>
<feature type="region of interest" description="Disordered" evidence="1">
    <location>
        <begin position="191"/>
        <end position="217"/>
    </location>
</feature>
<keyword evidence="2" id="KW-1133">Transmembrane helix</keyword>
<gene>
    <name evidence="3" type="ORF">TTHERM_00161630</name>
</gene>
<feature type="compositionally biased region" description="Basic and acidic residues" evidence="1">
    <location>
        <begin position="191"/>
        <end position="212"/>
    </location>
</feature>
<evidence type="ECO:0000313" key="3">
    <source>
        <dbReference type="EMBL" id="EAR89645.2"/>
    </source>
</evidence>
<dbReference type="EMBL" id="GG662820">
    <property type="protein sequence ID" value="EAR89645.2"/>
    <property type="molecule type" value="Genomic_DNA"/>
</dbReference>
<proteinExistence type="predicted"/>
<dbReference type="InParanoid" id="Q22VX1"/>